<dbReference type="Gene3D" id="2.60.120.260">
    <property type="entry name" value="Galactose-binding domain-like"/>
    <property type="match status" value="1"/>
</dbReference>
<accession>A0A8S3VSD9</accession>
<dbReference type="AlphaFoldDB" id="A0A8S3VSD9"/>
<keyword evidence="1" id="KW-0472">Membrane</keyword>
<keyword evidence="3" id="KW-1185">Reference proteome</keyword>
<evidence type="ECO:0000313" key="3">
    <source>
        <dbReference type="Proteomes" id="UP000683360"/>
    </source>
</evidence>
<dbReference type="EMBL" id="CAJPWZ010003331">
    <property type="protein sequence ID" value="CAG2257824.1"/>
    <property type="molecule type" value="Genomic_DNA"/>
</dbReference>
<sequence>MVYPIKVVSRSSVRFVSYSPTKPYTIWHSFAKHCVWRNFNNPNNAILPPISNDFDLNICSHTADGSDTSADWWMFQFSFELAYITDITIYYRTEFAYRMDGFKIYVTNTSAIPPNGYLCYEDSDPGLPNITQNIPCYELGKYVIYYDTTGDELYGPVVELCYVAINGCPKGMWGPNCTESCSSICINQHCHPENGSCIWGCDPQRCINGRCDTHTGFCTEGCVTGWIGQYCTCGKYNYDFYGLLKFLPFIKSLLTSIVHQLFLLMVISVMKILSLVYKHPSENSLLST</sequence>
<organism evidence="2 3">
    <name type="scientific">Mytilus edulis</name>
    <name type="common">Blue mussel</name>
    <dbReference type="NCBI Taxonomy" id="6550"/>
    <lineage>
        <taxon>Eukaryota</taxon>
        <taxon>Metazoa</taxon>
        <taxon>Spiralia</taxon>
        <taxon>Lophotrochozoa</taxon>
        <taxon>Mollusca</taxon>
        <taxon>Bivalvia</taxon>
        <taxon>Autobranchia</taxon>
        <taxon>Pteriomorphia</taxon>
        <taxon>Mytilida</taxon>
        <taxon>Mytiloidea</taxon>
        <taxon>Mytilidae</taxon>
        <taxon>Mytilinae</taxon>
        <taxon>Mytilus</taxon>
    </lineage>
</organism>
<proteinExistence type="predicted"/>
<reference evidence="2" key="1">
    <citation type="submission" date="2021-03" db="EMBL/GenBank/DDBJ databases">
        <authorList>
            <person name="Bekaert M."/>
        </authorList>
    </citation>
    <scope>NUCLEOTIDE SEQUENCE</scope>
</reference>
<evidence type="ECO:0000313" key="2">
    <source>
        <dbReference type="EMBL" id="CAG2257824.1"/>
    </source>
</evidence>
<evidence type="ECO:0000256" key="1">
    <source>
        <dbReference type="SAM" id="Phobius"/>
    </source>
</evidence>
<gene>
    <name evidence="2" type="ORF">MEDL_68895</name>
</gene>
<feature type="transmembrane region" description="Helical" evidence="1">
    <location>
        <begin position="257"/>
        <end position="277"/>
    </location>
</feature>
<dbReference type="Proteomes" id="UP000683360">
    <property type="component" value="Unassembled WGS sequence"/>
</dbReference>
<keyword evidence="1" id="KW-0812">Transmembrane</keyword>
<keyword evidence="1" id="KW-1133">Transmembrane helix</keyword>
<protein>
    <submittedName>
        <fullName evidence="2">Uncharacterized protein</fullName>
    </submittedName>
</protein>
<name>A0A8S3VSD9_MYTED</name>
<comment type="caution">
    <text evidence="2">The sequence shown here is derived from an EMBL/GenBank/DDBJ whole genome shotgun (WGS) entry which is preliminary data.</text>
</comment>
<dbReference type="OrthoDB" id="6159258at2759"/>